<dbReference type="PANTHER" id="PTHR11803:SF58">
    <property type="entry name" value="PROTEIN HMF1-RELATED"/>
    <property type="match status" value="1"/>
</dbReference>
<evidence type="ECO:0000256" key="1">
    <source>
        <dbReference type="ARBA" id="ARBA00010552"/>
    </source>
</evidence>
<name>A0ABV1Z7E5_9HYPH</name>
<dbReference type="Proteomes" id="UP001433071">
    <property type="component" value="Unassembled WGS sequence"/>
</dbReference>
<accession>A0ABV1Z7E5</accession>
<sequence>MPLECINPKDLPVPEIYSQVVVATGSKLVFVSGQQPEDIHGKLVGHGDFAAQAHLAFGNLGRALAAAGARPEQVCKITIYIVDYKRDEHVPIIEQAQIELFGDHKPANVVVGIAVMSPGYLIEIDAIAVVG</sequence>
<proteinExistence type="inferred from homology"/>
<dbReference type="Pfam" id="PF01042">
    <property type="entry name" value="Ribonuc_L-PSP"/>
    <property type="match status" value="1"/>
</dbReference>
<evidence type="ECO:0000313" key="2">
    <source>
        <dbReference type="EMBL" id="MER9407874.1"/>
    </source>
</evidence>
<dbReference type="InterPro" id="IPR006175">
    <property type="entry name" value="YjgF/YER057c/UK114"/>
</dbReference>
<dbReference type="InterPro" id="IPR035959">
    <property type="entry name" value="RutC-like_sf"/>
</dbReference>
<dbReference type="PANTHER" id="PTHR11803">
    <property type="entry name" value="2-IMINOBUTANOATE/2-IMINOPROPANOATE DEAMINASE RIDA"/>
    <property type="match status" value="1"/>
</dbReference>
<gene>
    <name evidence="2" type="ORF">NKI36_28055</name>
</gene>
<dbReference type="SUPFAM" id="SSF55298">
    <property type="entry name" value="YjgF-like"/>
    <property type="match status" value="1"/>
</dbReference>
<keyword evidence="3" id="KW-1185">Reference proteome</keyword>
<protein>
    <submittedName>
        <fullName evidence="2">RidA family protein</fullName>
    </submittedName>
</protein>
<comment type="similarity">
    <text evidence="1">Belongs to the RutC family.</text>
</comment>
<evidence type="ECO:0000313" key="3">
    <source>
        <dbReference type="Proteomes" id="UP001433071"/>
    </source>
</evidence>
<dbReference type="CDD" id="cd00448">
    <property type="entry name" value="YjgF_YER057c_UK114_family"/>
    <property type="match status" value="1"/>
</dbReference>
<comment type="caution">
    <text evidence="2">The sequence shown here is derived from an EMBL/GenBank/DDBJ whole genome shotgun (WGS) entry which is preliminary data.</text>
</comment>
<dbReference type="EMBL" id="JAMYQB010000030">
    <property type="protein sequence ID" value="MER9407874.1"/>
    <property type="molecule type" value="Genomic_DNA"/>
</dbReference>
<reference evidence="2 3" key="1">
    <citation type="journal article" date="2024" name="Proc. Natl. Acad. Sci. U.S.A.">
        <title>The evolutionary genomics of adaptation to stress in wild rhizobium bacteria.</title>
        <authorList>
            <person name="Kehlet-Delgado H."/>
            <person name="Montoya A.P."/>
            <person name="Jensen K.T."/>
            <person name="Wendlandt C.E."/>
            <person name="Dexheimer C."/>
            <person name="Roberts M."/>
            <person name="Torres Martinez L."/>
            <person name="Friesen M.L."/>
            <person name="Griffitts J.S."/>
            <person name="Porter S.S."/>
        </authorList>
    </citation>
    <scope>NUCLEOTIDE SEQUENCE [LARGE SCALE GENOMIC DNA]</scope>
    <source>
        <strain evidence="2 3">M0641</strain>
    </source>
</reference>
<organism evidence="2 3">
    <name type="scientific">Mesorhizobium caraganae</name>
    <dbReference type="NCBI Taxonomy" id="483206"/>
    <lineage>
        <taxon>Bacteria</taxon>
        <taxon>Pseudomonadati</taxon>
        <taxon>Pseudomonadota</taxon>
        <taxon>Alphaproteobacteria</taxon>
        <taxon>Hyphomicrobiales</taxon>
        <taxon>Phyllobacteriaceae</taxon>
        <taxon>Mesorhizobium</taxon>
    </lineage>
</organism>
<dbReference type="RefSeq" id="WP_352561866.1">
    <property type="nucleotide sequence ID" value="NZ_JAMYQB010000030.1"/>
</dbReference>
<dbReference type="Gene3D" id="3.30.1330.40">
    <property type="entry name" value="RutC-like"/>
    <property type="match status" value="1"/>
</dbReference>